<proteinExistence type="predicted"/>
<gene>
    <name evidence="3" type="ORF">FHL15_006836</name>
</gene>
<keyword evidence="2" id="KW-0472">Membrane</keyword>
<sequence length="589" mass="65320">MATPTQYAVHVGLWTNWSHGKVFGATLTLTKSDGALLTAFLALTVTVIGTQLWRVFCFVTHYLLSSTNEPGDALYHQIQTTLRNTSEPTGGVINFLLLGKAWNKRGVHVLRRIIPVLMITIIITVGTAISSGFSSKIAVGSEVLLRGNNCAWVEINGNTDAVDEYTVVSPYTNTKLQVDATSVHNLSDSRSTTRYFFGPHRNSDTNNGNHTYEVSNDAYSDRDALGDFSGFPKYSIRPYTAAWENGSLANWGTLFEPIPELTVTDADLKLLFLAGNGIYFTNVTNDPWYKATTPGPISHPLVANESSAIQVYRQDNPGSPMGCVHRSQYCRAGPSGGSMCTDLTGELDLYYSVMSVFDDEHAFNRVNWFQTMVDASWWLEDIVGRGDVNLAAQYRVRSGVQGPLPDDQWQLEVQYWFSIMLASMQRTFVDTATGPSDVNLKQYRVPPANADEQNLCVNQKILSSDHTSFSVFGLLFIFTFGGIIVFLGLTLDSIVAFIQRHRRSDPHRRLEWGLNETLQLQRLAHEALGHSTWTDCTKSVPITTQDAFLGKLDVSDLNHPSWKPVEKLEKIPSGDSQSRASSSETDSMP</sequence>
<evidence type="ECO:0000256" key="1">
    <source>
        <dbReference type="SAM" id="MobiDB-lite"/>
    </source>
</evidence>
<feature type="transmembrane region" description="Helical" evidence="2">
    <location>
        <begin position="113"/>
        <end position="133"/>
    </location>
</feature>
<feature type="region of interest" description="Disordered" evidence="1">
    <location>
        <begin position="565"/>
        <end position="589"/>
    </location>
</feature>
<evidence type="ECO:0000256" key="2">
    <source>
        <dbReference type="SAM" id="Phobius"/>
    </source>
</evidence>
<dbReference type="EMBL" id="VFLP01000038">
    <property type="protein sequence ID" value="TRX92221.1"/>
    <property type="molecule type" value="Genomic_DNA"/>
</dbReference>
<feature type="compositionally biased region" description="Polar residues" evidence="1">
    <location>
        <begin position="574"/>
        <end position="589"/>
    </location>
</feature>
<dbReference type="AlphaFoldDB" id="A0A553HW85"/>
<reference evidence="4" key="1">
    <citation type="submission" date="2019-06" db="EMBL/GenBank/DDBJ databases">
        <title>Draft genome sequence of the griseofulvin-producing fungus Xylaria cubensis strain G536.</title>
        <authorList>
            <person name="Mead M.E."/>
            <person name="Raja H.A."/>
            <person name="Steenwyk J.L."/>
            <person name="Knowles S.L."/>
            <person name="Oberlies N.H."/>
            <person name="Rokas A."/>
        </authorList>
    </citation>
    <scope>NUCLEOTIDE SEQUENCE [LARGE SCALE GENOMIC DNA]</scope>
    <source>
        <strain evidence="4">G536</strain>
    </source>
</reference>
<evidence type="ECO:0000313" key="3">
    <source>
        <dbReference type="EMBL" id="TRX92221.1"/>
    </source>
</evidence>
<dbReference type="Proteomes" id="UP000319160">
    <property type="component" value="Unassembled WGS sequence"/>
</dbReference>
<keyword evidence="2" id="KW-0812">Transmembrane</keyword>
<organism evidence="3 4">
    <name type="scientific">Xylaria flabelliformis</name>
    <dbReference type="NCBI Taxonomy" id="2512241"/>
    <lineage>
        <taxon>Eukaryota</taxon>
        <taxon>Fungi</taxon>
        <taxon>Dikarya</taxon>
        <taxon>Ascomycota</taxon>
        <taxon>Pezizomycotina</taxon>
        <taxon>Sordariomycetes</taxon>
        <taxon>Xylariomycetidae</taxon>
        <taxon>Xylariales</taxon>
        <taxon>Xylariaceae</taxon>
        <taxon>Xylaria</taxon>
    </lineage>
</organism>
<feature type="transmembrane region" description="Helical" evidence="2">
    <location>
        <begin position="35"/>
        <end position="56"/>
    </location>
</feature>
<feature type="transmembrane region" description="Helical" evidence="2">
    <location>
        <begin position="469"/>
        <end position="498"/>
    </location>
</feature>
<dbReference type="OrthoDB" id="3540210at2759"/>
<evidence type="ECO:0000313" key="4">
    <source>
        <dbReference type="Proteomes" id="UP000319160"/>
    </source>
</evidence>
<comment type="caution">
    <text evidence="3">The sequence shown here is derived from an EMBL/GenBank/DDBJ whole genome shotgun (WGS) entry which is preliminary data.</text>
</comment>
<name>A0A553HW85_9PEZI</name>
<keyword evidence="4" id="KW-1185">Reference proteome</keyword>
<accession>A0A553HW85</accession>
<keyword evidence="2" id="KW-1133">Transmembrane helix</keyword>
<protein>
    <submittedName>
        <fullName evidence="3">Uncharacterized protein</fullName>
    </submittedName>
</protein>